<evidence type="ECO:0000256" key="2">
    <source>
        <dbReference type="ARBA" id="ARBA00022729"/>
    </source>
</evidence>
<dbReference type="SUPFAM" id="SSF51011">
    <property type="entry name" value="Glycosyl hydrolase domain"/>
    <property type="match status" value="1"/>
</dbReference>
<dbReference type="GO" id="GO:0005975">
    <property type="term" value="P:carbohydrate metabolic process"/>
    <property type="evidence" value="ECO:0007669"/>
    <property type="project" value="InterPro"/>
</dbReference>
<dbReference type="PANTHER" id="PTHR10357:SF209">
    <property type="entry name" value="PERIPLASMIC ALPHA-AMYLASE"/>
    <property type="match status" value="1"/>
</dbReference>
<feature type="domain" description="Glycosyl hydrolase family 13 catalytic" evidence="6">
    <location>
        <begin position="54"/>
        <end position="516"/>
    </location>
</feature>
<keyword evidence="4" id="KW-0326">Glycosidase</keyword>
<dbReference type="SUPFAM" id="SSF49452">
    <property type="entry name" value="Starch-binding domain-like"/>
    <property type="match status" value="1"/>
</dbReference>
<feature type="signal peptide" evidence="5">
    <location>
        <begin position="1"/>
        <end position="29"/>
    </location>
</feature>
<dbReference type="InterPro" id="IPR017853">
    <property type="entry name" value="GH"/>
</dbReference>
<reference evidence="7" key="1">
    <citation type="submission" date="2021-01" db="EMBL/GenBank/DDBJ databases">
        <title>Whole genome shotgun sequence of Virgisporangium aurantiacum NBRC 16421.</title>
        <authorList>
            <person name="Komaki H."/>
            <person name="Tamura T."/>
        </authorList>
    </citation>
    <scope>NUCLEOTIDE SEQUENCE</scope>
    <source>
        <strain evidence="7">NBRC 16421</strain>
    </source>
</reference>
<dbReference type="SMART" id="SM00642">
    <property type="entry name" value="Aamy"/>
    <property type="match status" value="1"/>
</dbReference>
<dbReference type="Proteomes" id="UP000612585">
    <property type="component" value="Unassembled WGS sequence"/>
</dbReference>
<dbReference type="SUPFAM" id="SSF51445">
    <property type="entry name" value="(Trans)glycosidases"/>
    <property type="match status" value="1"/>
</dbReference>
<sequence>MFLRSAVRALAAALPVTLAIALTPATASAHGNNPATDRAGHSLRGPVTDENFYFVMADRFENGDTANDTGGLTGDYLTTGFDPTRKGFYNGGDLKGLLNRIDYVRGMGTTSIWLTPSFKNKAVQLEDGPSAGYHGYWITDFTQIDPHLGTNADLKALVDAAHKKGMKVYFDIITNHTADVIGYDSGARKPYVSKDVAPYKTASGQPFDDRDYAGTNRFPPLSADASFPPGYKPVLDPAEQNLKQPAWLNDVTLYHNRGDTTFVGENSQYGDFFGLDDLFTENPRVVQGMIDIYKTWIRDFGVDGFRIDTMKHVDDAFWQAFGPQVLQYARSQGKREFFMFGEVFDTTKSFTSQYTTRNKMQSVLDFPFQDAARGFASKSGPANALGAFFQADDWYTDDDSNVYELPTFLGNHDMGRIGSFVKADNPDATDAEWVARDRLAHELMYFSRGNPVIYYGDEQGFTGPGGDQDARQTMFASRVPEYLDDDLLGTAATHATANFEPGHPLYRSINQLAALTKQHPALRDGAHQHRYGSDAAGVYAFSRIDRGQQREYVVALNNSEAAATAAIPTYGRKVNFKKIYGDGVSVARSAANGDLTLTVPPLSAVVYQATDRLDRSHAAPSISLAQPEPATGANSRMHVSAQVGGSSFYEVTFQAKVGNGQWRSIGTDDTAPYQVFHDVSGLPSGADVQYRAEVLDNAGHERASPVRRATVPLPSLTIEVPAAGSNVRGTVEVRAVADPEKSSHVVRIDRSIAGGAWTPIGTDSSSPVYTAFDNLTPLNLATGTTIRYRAVLTSGRGEVTSAVREVRYAGPPVTAATLRYFRPAGDYADWGLHMWGDAVDPAVLAQISWGAPWQRVSVDADGWAVYQIPLVSDTVPVNFIMHRPNGDAVPDTREPGGDRSFLPINSPEVWIVQGDPVVHTTKP</sequence>
<dbReference type="InterPro" id="IPR013784">
    <property type="entry name" value="Carb-bd-like_fold"/>
</dbReference>
<protein>
    <recommendedName>
        <fullName evidence="6">Glycosyl hydrolase family 13 catalytic domain-containing protein</fullName>
    </recommendedName>
</protein>
<dbReference type="EMBL" id="BOPG01000002">
    <property type="protein sequence ID" value="GIJ52596.1"/>
    <property type="molecule type" value="Genomic_DNA"/>
</dbReference>
<evidence type="ECO:0000313" key="7">
    <source>
        <dbReference type="EMBL" id="GIJ52596.1"/>
    </source>
</evidence>
<accession>A0A8J3YZK4</accession>
<evidence type="ECO:0000256" key="1">
    <source>
        <dbReference type="ARBA" id="ARBA00008061"/>
    </source>
</evidence>
<evidence type="ECO:0000256" key="4">
    <source>
        <dbReference type="ARBA" id="ARBA00023295"/>
    </source>
</evidence>
<dbReference type="Gene3D" id="2.60.40.1110">
    <property type="match status" value="1"/>
</dbReference>
<evidence type="ECO:0000313" key="8">
    <source>
        <dbReference type="Proteomes" id="UP000612585"/>
    </source>
</evidence>
<dbReference type="AlphaFoldDB" id="A0A8J3YZK4"/>
<dbReference type="Pfam" id="PF03714">
    <property type="entry name" value="PUD"/>
    <property type="match status" value="1"/>
</dbReference>
<feature type="chain" id="PRO_5035319137" description="Glycosyl hydrolase family 13 catalytic domain-containing protein" evidence="5">
    <location>
        <begin position="30"/>
        <end position="923"/>
    </location>
</feature>
<evidence type="ECO:0000256" key="3">
    <source>
        <dbReference type="ARBA" id="ARBA00022801"/>
    </source>
</evidence>
<dbReference type="CDD" id="cd11339">
    <property type="entry name" value="AmyAc_bac_CMD_like_2"/>
    <property type="match status" value="1"/>
</dbReference>
<evidence type="ECO:0000256" key="5">
    <source>
        <dbReference type="SAM" id="SignalP"/>
    </source>
</evidence>
<evidence type="ECO:0000259" key="6">
    <source>
        <dbReference type="SMART" id="SM00642"/>
    </source>
</evidence>
<dbReference type="InterPro" id="IPR013780">
    <property type="entry name" value="Glyco_hydro_b"/>
</dbReference>
<dbReference type="RefSeq" id="WP_203985716.1">
    <property type="nucleotide sequence ID" value="NZ_BOPG01000002.1"/>
</dbReference>
<dbReference type="Gene3D" id="3.20.20.80">
    <property type="entry name" value="Glycosidases"/>
    <property type="match status" value="2"/>
</dbReference>
<keyword evidence="8" id="KW-1185">Reference proteome</keyword>
<dbReference type="PANTHER" id="PTHR10357">
    <property type="entry name" value="ALPHA-AMYLASE FAMILY MEMBER"/>
    <property type="match status" value="1"/>
</dbReference>
<dbReference type="GO" id="GO:0016798">
    <property type="term" value="F:hydrolase activity, acting on glycosyl bonds"/>
    <property type="evidence" value="ECO:0007669"/>
    <property type="project" value="UniProtKB-KW"/>
</dbReference>
<dbReference type="CDD" id="cd10315">
    <property type="entry name" value="CBM41_pullulanase"/>
    <property type="match status" value="1"/>
</dbReference>
<dbReference type="GO" id="GO:0030246">
    <property type="term" value="F:carbohydrate binding"/>
    <property type="evidence" value="ECO:0007669"/>
    <property type="project" value="InterPro"/>
</dbReference>
<organism evidence="7 8">
    <name type="scientific">Virgisporangium aurantiacum</name>
    <dbReference type="NCBI Taxonomy" id="175570"/>
    <lineage>
        <taxon>Bacteria</taxon>
        <taxon>Bacillati</taxon>
        <taxon>Actinomycetota</taxon>
        <taxon>Actinomycetes</taxon>
        <taxon>Micromonosporales</taxon>
        <taxon>Micromonosporaceae</taxon>
        <taxon>Virgisporangium</taxon>
    </lineage>
</organism>
<keyword evidence="3" id="KW-0378">Hydrolase</keyword>
<proteinExistence type="inferred from homology"/>
<keyword evidence="2 5" id="KW-0732">Signal</keyword>
<dbReference type="Gene3D" id="2.60.40.1180">
    <property type="entry name" value="Golgi alpha-mannosidase II"/>
    <property type="match status" value="1"/>
</dbReference>
<dbReference type="InterPro" id="IPR005323">
    <property type="entry name" value="CBM41_pullulanase"/>
</dbReference>
<comment type="similarity">
    <text evidence="1">Belongs to the glycosyl hydrolase 13 family.</text>
</comment>
<comment type="caution">
    <text evidence="7">The sequence shown here is derived from an EMBL/GenBank/DDBJ whole genome shotgun (WGS) entry which is preliminary data.</text>
</comment>
<name>A0A8J3YZK4_9ACTN</name>
<gene>
    <name evidence="7" type="ORF">Vau01_001120</name>
</gene>
<dbReference type="Pfam" id="PF00128">
    <property type="entry name" value="Alpha-amylase"/>
    <property type="match status" value="1"/>
</dbReference>
<dbReference type="InterPro" id="IPR006047">
    <property type="entry name" value="GH13_cat_dom"/>
</dbReference>